<protein>
    <recommendedName>
        <fullName evidence="4">Secreted protein</fullName>
    </recommendedName>
</protein>
<organism evidence="2 3">
    <name type="scientific">Coccidioides posadasii RMSCC 3488</name>
    <dbReference type="NCBI Taxonomy" id="454284"/>
    <lineage>
        <taxon>Eukaryota</taxon>
        <taxon>Fungi</taxon>
        <taxon>Dikarya</taxon>
        <taxon>Ascomycota</taxon>
        <taxon>Pezizomycotina</taxon>
        <taxon>Eurotiomycetes</taxon>
        <taxon>Eurotiomycetidae</taxon>
        <taxon>Onygenales</taxon>
        <taxon>Onygenaceae</taxon>
        <taxon>Coccidioides</taxon>
    </lineage>
</organism>
<reference evidence="3" key="3">
    <citation type="journal article" date="2010" name="Genome Res.">
        <title>Population genomic sequencing of Coccidioides fungi reveals recent hybridization and transposon control.</title>
        <authorList>
            <person name="Neafsey D.E."/>
            <person name="Barker B.M."/>
            <person name="Sharpton T.J."/>
            <person name="Stajich J.E."/>
            <person name="Park D.J."/>
            <person name="Whiston E."/>
            <person name="Hung C.-Y."/>
            <person name="McMahan C."/>
            <person name="White J."/>
            <person name="Sykes S."/>
            <person name="Heiman D."/>
            <person name="Young S."/>
            <person name="Zeng Q."/>
            <person name="Abouelleil A."/>
            <person name="Aftuck L."/>
            <person name="Bessette D."/>
            <person name="Brown A."/>
            <person name="FitzGerald M."/>
            <person name="Lui A."/>
            <person name="Macdonald J.P."/>
            <person name="Priest M."/>
            <person name="Orbach M.J."/>
            <person name="Galgiani J.N."/>
            <person name="Kirkland T.N."/>
            <person name="Cole G.T."/>
            <person name="Birren B.W."/>
            <person name="Henn M.R."/>
            <person name="Taylor J.W."/>
            <person name="Rounsley S.D."/>
        </authorList>
    </citation>
    <scope>NUCLEOTIDE SEQUENCE [LARGE SCALE GENOMIC DNA]</scope>
    <source>
        <strain evidence="3">RMSCC 3488</strain>
    </source>
</reference>
<reference evidence="2 3" key="1">
    <citation type="submission" date="2007-06" db="EMBL/GenBank/DDBJ databases">
        <title>The Genome Sequence of Coccidioides posadasii RMSCC_3488.</title>
        <authorList>
            <consortium name="Coccidioides Genome Resources Consortium"/>
            <consortium name="The Broad Institute Genome Sequencing Platform"/>
            <person name="Henn M.R."/>
            <person name="Sykes S."/>
            <person name="Young S."/>
            <person name="Jaffe D."/>
            <person name="Berlin A."/>
            <person name="Alvarez P."/>
            <person name="Butler J."/>
            <person name="Gnerre S."/>
            <person name="Grabherr M."/>
            <person name="Mauceli E."/>
            <person name="Brockman W."/>
            <person name="Kodira C."/>
            <person name="Alvarado L."/>
            <person name="Zeng Q."/>
            <person name="Crawford M."/>
            <person name="Antoine C."/>
            <person name="Devon K."/>
            <person name="Galgiani J."/>
            <person name="Orsborn K."/>
            <person name="Lewis M.L."/>
            <person name="Nusbaum C."/>
            <person name="Galagan J."/>
            <person name="Birren B."/>
        </authorList>
    </citation>
    <scope>NUCLEOTIDE SEQUENCE [LARGE SCALE GENOMIC DNA]</scope>
    <source>
        <strain evidence="2 3">RMSCC 3488</strain>
    </source>
</reference>
<gene>
    <name evidence="2" type="ORF">CPAG_01896</name>
</gene>
<evidence type="ECO:0000256" key="1">
    <source>
        <dbReference type="SAM" id="SignalP"/>
    </source>
</evidence>
<feature type="signal peptide" evidence="1">
    <location>
        <begin position="1"/>
        <end position="18"/>
    </location>
</feature>
<feature type="chain" id="PRO_5005274298" description="Secreted protein" evidence="1">
    <location>
        <begin position="19"/>
        <end position="94"/>
    </location>
</feature>
<dbReference type="Proteomes" id="UP000054567">
    <property type="component" value="Unassembled WGS sequence"/>
</dbReference>
<keyword evidence="1" id="KW-0732">Signal</keyword>
<dbReference type="EMBL" id="DS268109">
    <property type="protein sequence ID" value="KMM65547.1"/>
    <property type="molecule type" value="Genomic_DNA"/>
</dbReference>
<accession>A0A0J6I2I8</accession>
<dbReference type="AlphaFoldDB" id="A0A0J6I2I8"/>
<evidence type="ECO:0008006" key="4">
    <source>
        <dbReference type="Google" id="ProtNLM"/>
    </source>
</evidence>
<reference evidence="3" key="2">
    <citation type="journal article" date="2009" name="Genome Res.">
        <title>Comparative genomic analyses of the human fungal pathogens Coccidioides and their relatives.</title>
        <authorList>
            <person name="Sharpton T.J."/>
            <person name="Stajich J.E."/>
            <person name="Rounsley S.D."/>
            <person name="Gardner M.J."/>
            <person name="Wortman J.R."/>
            <person name="Jordar V.S."/>
            <person name="Maiti R."/>
            <person name="Kodira C.D."/>
            <person name="Neafsey D.E."/>
            <person name="Zeng Q."/>
            <person name="Hung C.-Y."/>
            <person name="McMahan C."/>
            <person name="Muszewska A."/>
            <person name="Grynberg M."/>
            <person name="Mandel M.A."/>
            <person name="Kellner E.M."/>
            <person name="Barker B.M."/>
            <person name="Galgiani J.N."/>
            <person name="Orbach M.J."/>
            <person name="Kirkland T.N."/>
            <person name="Cole G.T."/>
            <person name="Henn M.R."/>
            <person name="Birren B.W."/>
            <person name="Taylor J.W."/>
        </authorList>
    </citation>
    <scope>NUCLEOTIDE SEQUENCE [LARGE SCALE GENOMIC DNA]</scope>
    <source>
        <strain evidence="3">RMSCC 3488</strain>
    </source>
</reference>
<sequence>MILVAVYSVLLKFWTCGPEQCTAKVRLANDALLFFSVWQRSWLHPDLILTSSRRHAALRSRRSAKSQGSWDKVWMPRNLMATVEEKLEGHFDTK</sequence>
<proteinExistence type="predicted"/>
<dbReference type="VEuPathDB" id="FungiDB:CPAG_01896"/>
<evidence type="ECO:0000313" key="2">
    <source>
        <dbReference type="EMBL" id="KMM65547.1"/>
    </source>
</evidence>
<evidence type="ECO:0000313" key="3">
    <source>
        <dbReference type="Proteomes" id="UP000054567"/>
    </source>
</evidence>
<name>A0A0J6I2I8_COCPO</name>